<dbReference type="Proteomes" id="UP001501461">
    <property type="component" value="Unassembled WGS sequence"/>
</dbReference>
<sequence>MEQRDDVEALVGSWLTLPDVAEQLDVIVTRVHNLIKERQLIDVRLGEEQIRYVPAEFLTDQGVLKSLRGTIMVLQDAGFDDVEIIRWLFTEDDSLPGRPIDALRAGRKTEIRRRAQAMGW</sequence>
<gene>
    <name evidence="3" type="ORF">GCM10009720_21580</name>
</gene>
<protein>
    <submittedName>
        <fullName evidence="3">Rv2175c family DNA-binding protein</fullName>
    </submittedName>
</protein>
<keyword evidence="4" id="KW-1185">Reference proteome</keyword>
<evidence type="ECO:0000259" key="2">
    <source>
        <dbReference type="Pfam" id="PF21531"/>
    </source>
</evidence>
<evidence type="ECO:0000313" key="3">
    <source>
        <dbReference type="EMBL" id="GAA2040845.1"/>
    </source>
</evidence>
<dbReference type="InterPro" id="IPR041098">
    <property type="entry name" value="Rv2175c_C"/>
</dbReference>
<keyword evidence="3" id="KW-0238">DNA-binding</keyword>
<organism evidence="3 4">
    <name type="scientific">Yaniella flava</name>
    <dbReference type="NCBI Taxonomy" id="287930"/>
    <lineage>
        <taxon>Bacteria</taxon>
        <taxon>Bacillati</taxon>
        <taxon>Actinomycetota</taxon>
        <taxon>Actinomycetes</taxon>
        <taxon>Micrococcales</taxon>
        <taxon>Micrococcaceae</taxon>
        <taxon>Yaniella</taxon>
    </lineage>
</organism>
<dbReference type="Pfam" id="PF18367">
    <property type="entry name" value="Rv2175c_C"/>
    <property type="match status" value="1"/>
</dbReference>
<dbReference type="EMBL" id="BAAAMN010000047">
    <property type="protein sequence ID" value="GAA2040845.1"/>
    <property type="molecule type" value="Genomic_DNA"/>
</dbReference>
<accession>A0ABP5G8R2</accession>
<evidence type="ECO:0000259" key="1">
    <source>
        <dbReference type="Pfam" id="PF18367"/>
    </source>
</evidence>
<proteinExistence type="predicted"/>
<comment type="caution">
    <text evidence="3">The sequence shown here is derived from an EMBL/GenBank/DDBJ whole genome shotgun (WGS) entry which is preliminary data.</text>
</comment>
<dbReference type="InterPro" id="IPR048576">
    <property type="entry name" value="Rv2175c_wHTH"/>
</dbReference>
<reference evidence="4" key="1">
    <citation type="journal article" date="2019" name="Int. J. Syst. Evol. Microbiol.">
        <title>The Global Catalogue of Microorganisms (GCM) 10K type strain sequencing project: providing services to taxonomists for standard genome sequencing and annotation.</title>
        <authorList>
            <consortium name="The Broad Institute Genomics Platform"/>
            <consortium name="The Broad Institute Genome Sequencing Center for Infectious Disease"/>
            <person name="Wu L."/>
            <person name="Ma J."/>
        </authorList>
    </citation>
    <scope>NUCLEOTIDE SEQUENCE [LARGE SCALE GENOMIC DNA]</scope>
    <source>
        <strain evidence="4">JCM 13595</strain>
    </source>
</reference>
<evidence type="ECO:0000313" key="4">
    <source>
        <dbReference type="Proteomes" id="UP001501461"/>
    </source>
</evidence>
<name>A0ABP5G8R2_9MICC</name>
<dbReference type="RefSeq" id="WP_343958493.1">
    <property type="nucleotide sequence ID" value="NZ_BAAAMN010000047.1"/>
</dbReference>
<dbReference type="GO" id="GO:0003677">
    <property type="term" value="F:DNA binding"/>
    <property type="evidence" value="ECO:0007669"/>
    <property type="project" value="UniProtKB-KW"/>
</dbReference>
<dbReference type="Pfam" id="PF21531">
    <property type="entry name" value="Rv2175c_wHTH"/>
    <property type="match status" value="1"/>
</dbReference>
<feature type="domain" description="DNA-binding protein Rv2175c wHTH" evidence="2">
    <location>
        <begin position="13"/>
        <end position="58"/>
    </location>
</feature>
<feature type="domain" description="Rv2175c C-terminal" evidence="1">
    <location>
        <begin position="65"/>
        <end position="119"/>
    </location>
</feature>